<gene>
    <name evidence="2" type="ORF">CGOC_LOCUS10034</name>
</gene>
<feature type="compositionally biased region" description="Acidic residues" evidence="1">
    <location>
        <begin position="148"/>
        <end position="162"/>
    </location>
</feature>
<name>A0A3P7MNI1_CYLGO</name>
<dbReference type="AlphaFoldDB" id="A0A3P7MNI1"/>
<evidence type="ECO:0000313" key="3">
    <source>
        <dbReference type="Proteomes" id="UP000271889"/>
    </source>
</evidence>
<dbReference type="Proteomes" id="UP000271889">
    <property type="component" value="Unassembled WGS sequence"/>
</dbReference>
<keyword evidence="3" id="KW-1185">Reference proteome</keyword>
<organism evidence="2 3">
    <name type="scientific">Cylicostephanus goldi</name>
    <name type="common">Nematode worm</name>
    <dbReference type="NCBI Taxonomy" id="71465"/>
    <lineage>
        <taxon>Eukaryota</taxon>
        <taxon>Metazoa</taxon>
        <taxon>Ecdysozoa</taxon>
        <taxon>Nematoda</taxon>
        <taxon>Chromadorea</taxon>
        <taxon>Rhabditida</taxon>
        <taxon>Rhabditina</taxon>
        <taxon>Rhabditomorpha</taxon>
        <taxon>Strongyloidea</taxon>
        <taxon>Strongylidae</taxon>
        <taxon>Cylicostephanus</taxon>
    </lineage>
</organism>
<protein>
    <submittedName>
        <fullName evidence="2">Uncharacterized protein</fullName>
    </submittedName>
</protein>
<feature type="compositionally biased region" description="Basic and acidic residues" evidence="1">
    <location>
        <begin position="104"/>
        <end position="147"/>
    </location>
</feature>
<feature type="compositionally biased region" description="Polar residues" evidence="1">
    <location>
        <begin position="206"/>
        <end position="216"/>
    </location>
</feature>
<feature type="region of interest" description="Disordered" evidence="1">
    <location>
        <begin position="22"/>
        <end position="162"/>
    </location>
</feature>
<feature type="compositionally biased region" description="Basic and acidic residues" evidence="1">
    <location>
        <begin position="29"/>
        <end position="40"/>
    </location>
</feature>
<feature type="region of interest" description="Disordered" evidence="1">
    <location>
        <begin position="194"/>
        <end position="216"/>
    </location>
</feature>
<evidence type="ECO:0000256" key="1">
    <source>
        <dbReference type="SAM" id="MobiDB-lite"/>
    </source>
</evidence>
<dbReference type="OrthoDB" id="10588720at2759"/>
<accession>A0A3P7MNI1</accession>
<evidence type="ECO:0000313" key="2">
    <source>
        <dbReference type="EMBL" id="VDN25223.1"/>
    </source>
</evidence>
<proteinExistence type="predicted"/>
<reference evidence="2 3" key="1">
    <citation type="submission" date="2018-11" db="EMBL/GenBank/DDBJ databases">
        <authorList>
            <consortium name="Pathogen Informatics"/>
        </authorList>
    </citation>
    <scope>NUCLEOTIDE SEQUENCE [LARGE SCALE GENOMIC DNA]</scope>
</reference>
<dbReference type="EMBL" id="UYRV01109484">
    <property type="protein sequence ID" value="VDN25223.1"/>
    <property type="molecule type" value="Genomic_DNA"/>
</dbReference>
<sequence>MMAIEKTQTEILECLRALMSTNMPASPVPDDRPPYEHGSTDDPNLLSPRPYERKCGSMLSLDPPLPSPMKIGSVRRRHEEYTTITDSISIHKEGRGLRQGRSLSTEHPESDHSEDGAGSHDERESSVRPKRSTADKRADETDHSRLLEEEELADCELTDIPSDVDDVAVNLTEEELEPDLHTSLDDSKGIVFSVVNEQESPHPSPQRVQSPMSSSA</sequence>